<sequence>MKLSQLRDLVAVVEHGGLRAAARQAGAAQPLLTRSIRALEHELGHPLFDRSARGMTLTPAGTAFYRRIQAVMRDLQRAEDALRQAHGEDSGEVVAGLSIMPHVGMLPRALPAFRQRWPAVRLRLIEGLLPALEPGLREGRLDFYLGASPQQAPGGGLVVRERFHNRRTVVARRGHPLAGARRLADLADQDWATTSVDYRADDDLAALFERQGLPAPHVVLQAGSALSLMVALARTDLLAMLPQQWAGFELTAGALVTIPLDDDLPAPDIVLVHRADLPLTPAAEHLVDLMLREAPQG</sequence>
<dbReference type="Pfam" id="PF03466">
    <property type="entry name" value="LysR_substrate"/>
    <property type="match status" value="1"/>
</dbReference>
<dbReference type="Proteomes" id="UP001368500">
    <property type="component" value="Unassembled WGS sequence"/>
</dbReference>
<evidence type="ECO:0000256" key="4">
    <source>
        <dbReference type="ARBA" id="ARBA00023163"/>
    </source>
</evidence>
<dbReference type="InterPro" id="IPR036388">
    <property type="entry name" value="WH-like_DNA-bd_sf"/>
</dbReference>
<dbReference type="Gene3D" id="1.10.10.10">
    <property type="entry name" value="Winged helix-like DNA-binding domain superfamily/Winged helix DNA-binding domain"/>
    <property type="match status" value="1"/>
</dbReference>
<comment type="similarity">
    <text evidence="1">Belongs to the LysR transcriptional regulatory family.</text>
</comment>
<dbReference type="PROSITE" id="PS50931">
    <property type="entry name" value="HTH_LYSR"/>
    <property type="match status" value="1"/>
</dbReference>
<keyword evidence="3" id="KW-0238">DNA-binding</keyword>
<evidence type="ECO:0000256" key="3">
    <source>
        <dbReference type="ARBA" id="ARBA00023125"/>
    </source>
</evidence>
<dbReference type="Gene3D" id="3.40.190.290">
    <property type="match status" value="1"/>
</dbReference>
<evidence type="ECO:0000256" key="1">
    <source>
        <dbReference type="ARBA" id="ARBA00009437"/>
    </source>
</evidence>
<dbReference type="RefSeq" id="WP_341374336.1">
    <property type="nucleotide sequence ID" value="NZ_JBBUTF010000009.1"/>
</dbReference>
<dbReference type="InterPro" id="IPR005119">
    <property type="entry name" value="LysR_subst-bd"/>
</dbReference>
<evidence type="ECO:0000313" key="6">
    <source>
        <dbReference type="EMBL" id="MEK8026550.1"/>
    </source>
</evidence>
<proteinExistence type="inferred from homology"/>
<keyword evidence="7" id="KW-1185">Reference proteome</keyword>
<dbReference type="InterPro" id="IPR050950">
    <property type="entry name" value="HTH-type_LysR_regulators"/>
</dbReference>
<feature type="domain" description="HTH lysR-type" evidence="5">
    <location>
        <begin position="1"/>
        <end position="58"/>
    </location>
</feature>
<name>A0ABU9BC11_9BURK</name>
<evidence type="ECO:0000259" key="5">
    <source>
        <dbReference type="PROSITE" id="PS50931"/>
    </source>
</evidence>
<reference evidence="6 7" key="1">
    <citation type="submission" date="2024-04" db="EMBL/GenBank/DDBJ databases">
        <title>Novel species of the genus Ideonella isolated from streams.</title>
        <authorList>
            <person name="Lu H."/>
        </authorList>
    </citation>
    <scope>NUCLEOTIDE SEQUENCE [LARGE SCALE GENOMIC DNA]</scope>
    <source>
        <strain evidence="6 7">BYS139W</strain>
    </source>
</reference>
<dbReference type="EMBL" id="JBBUTF010000009">
    <property type="protein sequence ID" value="MEK8026550.1"/>
    <property type="molecule type" value="Genomic_DNA"/>
</dbReference>
<comment type="caution">
    <text evidence="6">The sequence shown here is derived from an EMBL/GenBank/DDBJ whole genome shotgun (WGS) entry which is preliminary data.</text>
</comment>
<dbReference type="Pfam" id="PF00126">
    <property type="entry name" value="HTH_1"/>
    <property type="match status" value="1"/>
</dbReference>
<evidence type="ECO:0000256" key="2">
    <source>
        <dbReference type="ARBA" id="ARBA00023015"/>
    </source>
</evidence>
<evidence type="ECO:0000313" key="7">
    <source>
        <dbReference type="Proteomes" id="UP001368500"/>
    </source>
</evidence>
<dbReference type="SUPFAM" id="SSF46785">
    <property type="entry name" value="Winged helix' DNA-binding domain"/>
    <property type="match status" value="1"/>
</dbReference>
<protein>
    <submittedName>
        <fullName evidence="6">LysR substrate-binding domain-containing protein</fullName>
    </submittedName>
</protein>
<keyword evidence="4" id="KW-0804">Transcription</keyword>
<dbReference type="InterPro" id="IPR036390">
    <property type="entry name" value="WH_DNA-bd_sf"/>
</dbReference>
<accession>A0ABU9BC11</accession>
<dbReference type="InterPro" id="IPR000847">
    <property type="entry name" value="LysR_HTH_N"/>
</dbReference>
<gene>
    <name evidence="6" type="ORF">AACH11_11320</name>
</gene>
<keyword evidence="2" id="KW-0805">Transcription regulation</keyword>
<dbReference type="SUPFAM" id="SSF53850">
    <property type="entry name" value="Periplasmic binding protein-like II"/>
    <property type="match status" value="1"/>
</dbReference>
<dbReference type="PANTHER" id="PTHR30419:SF30">
    <property type="entry name" value="LYSR FAMILY TRANSCRIPTIONAL REGULATOR"/>
    <property type="match status" value="1"/>
</dbReference>
<dbReference type="PRINTS" id="PR00039">
    <property type="entry name" value="HTHLYSR"/>
</dbReference>
<dbReference type="PANTHER" id="PTHR30419">
    <property type="entry name" value="HTH-TYPE TRANSCRIPTIONAL REGULATOR YBHD"/>
    <property type="match status" value="1"/>
</dbReference>
<organism evidence="6 7">
    <name type="scientific">Pseudaquabacterium rugosum</name>
    <dbReference type="NCBI Taxonomy" id="2984194"/>
    <lineage>
        <taxon>Bacteria</taxon>
        <taxon>Pseudomonadati</taxon>
        <taxon>Pseudomonadota</taxon>
        <taxon>Betaproteobacteria</taxon>
        <taxon>Burkholderiales</taxon>
        <taxon>Sphaerotilaceae</taxon>
        <taxon>Pseudaquabacterium</taxon>
    </lineage>
</organism>